<evidence type="ECO:0000256" key="1">
    <source>
        <dbReference type="SAM" id="Phobius"/>
    </source>
</evidence>
<evidence type="ECO:0000313" key="3">
    <source>
        <dbReference type="Proteomes" id="UP000433183"/>
    </source>
</evidence>
<sequence length="99" mass="10934">MEWINWVLQPTLNIFILHYPWAAGISMLLWAVIAGLTAPDEDLLPTGLAVFMFGLFTPIVLTLAIVLLPVLLTVMIFIAAVTLLIYLVKVAKNKTVGEK</sequence>
<keyword evidence="3" id="KW-1185">Reference proteome</keyword>
<dbReference type="EMBL" id="MN732867">
    <property type="protein sequence ID" value="QGZ16207.1"/>
    <property type="molecule type" value="Genomic_DNA"/>
</dbReference>
<reference evidence="2 3" key="1">
    <citation type="submission" date="2019-11" db="EMBL/GenBank/DDBJ databases">
        <title>Characterization of a new Erwinia amylovora bacteriophage.</title>
        <authorList>
            <person name="Valentovich L.N."/>
            <person name="Akhremchuk A.E."/>
            <person name="Besarab N.V."/>
            <person name="Lagonenko A.L."/>
        </authorList>
    </citation>
    <scope>NUCLEOTIDE SEQUENCE [LARGE SCALE GENOMIC DNA]</scope>
</reference>
<protein>
    <submittedName>
        <fullName evidence="2">Uncharacterized protein</fullName>
    </submittedName>
</protein>
<dbReference type="Proteomes" id="UP000433183">
    <property type="component" value="Segment"/>
</dbReference>
<keyword evidence="1" id="KW-1133">Transmembrane helix</keyword>
<proteinExistence type="predicted"/>
<accession>A0A6B9JI41</accession>
<gene>
    <name evidence="2" type="ORF">Hena1_00310</name>
</gene>
<keyword evidence="1" id="KW-0472">Membrane</keyword>
<keyword evidence="1" id="KW-0812">Transmembrane</keyword>
<organism evidence="2 3">
    <name type="scientific">Erwinia phage Hena1</name>
    <dbReference type="NCBI Taxonomy" id="2678601"/>
    <lineage>
        <taxon>Viruses</taxon>
        <taxon>Duplodnaviria</taxon>
        <taxon>Heunggongvirae</taxon>
        <taxon>Uroviricota</taxon>
        <taxon>Caudoviricetes</taxon>
        <taxon>Vequintavirinae</taxon>
        <taxon>Henunavirus</taxon>
        <taxon>Henunavirus hena1</taxon>
    </lineage>
</organism>
<feature type="transmembrane region" description="Helical" evidence="1">
    <location>
        <begin position="12"/>
        <end position="36"/>
    </location>
</feature>
<feature type="transmembrane region" description="Helical" evidence="1">
    <location>
        <begin position="48"/>
        <end position="68"/>
    </location>
</feature>
<evidence type="ECO:0000313" key="2">
    <source>
        <dbReference type="EMBL" id="QGZ16207.1"/>
    </source>
</evidence>
<name>A0A6B9JI41_9CAUD</name>